<dbReference type="InterPro" id="IPR013320">
    <property type="entry name" value="ConA-like_dom_sf"/>
</dbReference>
<comment type="similarity">
    <text evidence="1">Belongs to the glycosyl hydrolase 16 family.</text>
</comment>
<name>A0ABT2CVL6_9BURK</name>
<dbReference type="Gene3D" id="2.60.120.200">
    <property type="match status" value="1"/>
</dbReference>
<feature type="chain" id="PRO_5046625361" evidence="2">
    <location>
        <begin position="23"/>
        <end position="285"/>
    </location>
</feature>
<keyword evidence="5" id="KW-1185">Reference proteome</keyword>
<evidence type="ECO:0000256" key="2">
    <source>
        <dbReference type="SAM" id="SignalP"/>
    </source>
</evidence>
<dbReference type="RefSeq" id="WP_258810286.1">
    <property type="nucleotide sequence ID" value="NZ_JANUGU010000001.1"/>
</dbReference>
<dbReference type="GO" id="GO:0016787">
    <property type="term" value="F:hydrolase activity"/>
    <property type="evidence" value="ECO:0007669"/>
    <property type="project" value="UniProtKB-KW"/>
</dbReference>
<protein>
    <submittedName>
        <fullName evidence="4">Glycoside hydrolase family 16 protein</fullName>
    </submittedName>
</protein>
<gene>
    <name evidence="4" type="ORF">NX778_03515</name>
</gene>
<organism evidence="4 5">
    <name type="scientific">Massilia terrae</name>
    <dbReference type="NCBI Taxonomy" id="1811224"/>
    <lineage>
        <taxon>Bacteria</taxon>
        <taxon>Pseudomonadati</taxon>
        <taxon>Pseudomonadota</taxon>
        <taxon>Betaproteobacteria</taxon>
        <taxon>Burkholderiales</taxon>
        <taxon>Oxalobacteraceae</taxon>
        <taxon>Telluria group</taxon>
        <taxon>Massilia</taxon>
    </lineage>
</organism>
<dbReference type="PANTHER" id="PTHR10963:SF55">
    <property type="entry name" value="GLYCOSIDE HYDROLASE FAMILY 16 PROTEIN"/>
    <property type="match status" value="1"/>
</dbReference>
<reference evidence="4 5" key="1">
    <citation type="submission" date="2022-08" db="EMBL/GenBank/DDBJ databases">
        <title>Reclassification of Massilia species as members of the genera Telluria, Duganella, Pseudoduganella, Mokoshia gen. nov. and Zemynaea gen. nov. using orthogonal and non-orthogonal genome-based approaches.</title>
        <authorList>
            <person name="Bowman J.P."/>
        </authorList>
    </citation>
    <scope>NUCLEOTIDE SEQUENCE [LARGE SCALE GENOMIC DNA]</scope>
    <source>
        <strain evidence="4 5">JCM 31606</strain>
    </source>
</reference>
<feature type="signal peptide" evidence="2">
    <location>
        <begin position="1"/>
        <end position="22"/>
    </location>
</feature>
<dbReference type="EMBL" id="JANUGU010000001">
    <property type="protein sequence ID" value="MCS0657128.1"/>
    <property type="molecule type" value="Genomic_DNA"/>
</dbReference>
<feature type="domain" description="GH16" evidence="3">
    <location>
        <begin position="28"/>
        <end position="285"/>
    </location>
</feature>
<evidence type="ECO:0000259" key="3">
    <source>
        <dbReference type="PROSITE" id="PS51762"/>
    </source>
</evidence>
<proteinExistence type="inferred from homology"/>
<dbReference type="PROSITE" id="PS51257">
    <property type="entry name" value="PROKAR_LIPOPROTEIN"/>
    <property type="match status" value="1"/>
</dbReference>
<dbReference type="PROSITE" id="PS51762">
    <property type="entry name" value="GH16_2"/>
    <property type="match status" value="1"/>
</dbReference>
<sequence>MKYQTSLLIASLCALAACQAMAGPATPAASEAAPLPPGGKPAGYKLVWADEFSKPGLPDPAKWDYDTGMNKTGWANEELQYYAKGRLATTRVAHGKLLITARKEKLAGESDYGGQAYSSGRLYTRGKFEFTYGFVEVRAKLPCGLGTWPAIWMLGTTDGWPEQGEIDIMEHSGMKKGEVLGSLHTGAFNWPNKTQITAPTRVETVCDAFHRYQLTWDADHISIGVDDRNYLQFANPKDGDHHKWPFSDPQYLILNLAIGGMMGGPVDDKIFPATMEVDYVRVYRR</sequence>
<dbReference type="CDD" id="cd08023">
    <property type="entry name" value="GH16_laminarinase_like"/>
    <property type="match status" value="1"/>
</dbReference>
<dbReference type="Pfam" id="PF00722">
    <property type="entry name" value="Glyco_hydro_16"/>
    <property type="match status" value="1"/>
</dbReference>
<evidence type="ECO:0000313" key="4">
    <source>
        <dbReference type="EMBL" id="MCS0657128.1"/>
    </source>
</evidence>
<dbReference type="PANTHER" id="PTHR10963">
    <property type="entry name" value="GLYCOSYL HYDROLASE-RELATED"/>
    <property type="match status" value="1"/>
</dbReference>
<evidence type="ECO:0000256" key="1">
    <source>
        <dbReference type="ARBA" id="ARBA00006865"/>
    </source>
</evidence>
<keyword evidence="4" id="KW-0378">Hydrolase</keyword>
<dbReference type="InterPro" id="IPR000757">
    <property type="entry name" value="Beta-glucanase-like"/>
</dbReference>
<comment type="caution">
    <text evidence="4">The sequence shown here is derived from an EMBL/GenBank/DDBJ whole genome shotgun (WGS) entry which is preliminary data.</text>
</comment>
<dbReference type="SUPFAM" id="SSF49899">
    <property type="entry name" value="Concanavalin A-like lectins/glucanases"/>
    <property type="match status" value="1"/>
</dbReference>
<dbReference type="InterPro" id="IPR050546">
    <property type="entry name" value="Glycosyl_Hydrlase_16"/>
</dbReference>
<accession>A0ABT2CVL6</accession>
<dbReference type="Proteomes" id="UP001204621">
    <property type="component" value="Unassembled WGS sequence"/>
</dbReference>
<keyword evidence="2" id="KW-0732">Signal</keyword>
<evidence type="ECO:0000313" key="5">
    <source>
        <dbReference type="Proteomes" id="UP001204621"/>
    </source>
</evidence>